<sequence>MCPGLSSPAMYPLSSAAKRPRHEAVDNQSASPFLHTASARSHPRGLIFDRPQPSASSVSAPPTFSRPLHEDQPSQLQGLALLPRRSLPPLSAQGNTLALSSWLKNILTNDLSAHAELLAMQGFTVPRLGVLATWSRSDIGDALGRLLIPSSGGRKGMKAFEVVSLELAIRKLKAKTPGSAPPVSSGILPPNSSAVTLSAFLKNVMGLDLSRHHELLTAQGFDLARLRSTTTWEREDAQEVLSRTLKADSAAGGKTGMSALEVVALEFAIRKV</sequence>
<name>A0AAD7GJU8_MYCRO</name>
<feature type="region of interest" description="Disordered" evidence="1">
    <location>
        <begin position="44"/>
        <end position="73"/>
    </location>
</feature>
<reference evidence="2" key="1">
    <citation type="submission" date="2023-03" db="EMBL/GenBank/DDBJ databases">
        <title>Massive genome expansion in bonnet fungi (Mycena s.s.) driven by repeated elements and novel gene families across ecological guilds.</title>
        <authorList>
            <consortium name="Lawrence Berkeley National Laboratory"/>
            <person name="Harder C.B."/>
            <person name="Miyauchi S."/>
            <person name="Viragh M."/>
            <person name="Kuo A."/>
            <person name="Thoen E."/>
            <person name="Andreopoulos B."/>
            <person name="Lu D."/>
            <person name="Skrede I."/>
            <person name="Drula E."/>
            <person name="Henrissat B."/>
            <person name="Morin E."/>
            <person name="Kohler A."/>
            <person name="Barry K."/>
            <person name="LaButti K."/>
            <person name="Morin E."/>
            <person name="Salamov A."/>
            <person name="Lipzen A."/>
            <person name="Mereny Z."/>
            <person name="Hegedus B."/>
            <person name="Baldrian P."/>
            <person name="Stursova M."/>
            <person name="Weitz H."/>
            <person name="Taylor A."/>
            <person name="Grigoriev I.V."/>
            <person name="Nagy L.G."/>
            <person name="Martin F."/>
            <person name="Kauserud H."/>
        </authorList>
    </citation>
    <scope>NUCLEOTIDE SEQUENCE</scope>
    <source>
        <strain evidence="2">CBHHK067</strain>
    </source>
</reference>
<evidence type="ECO:0000313" key="2">
    <source>
        <dbReference type="EMBL" id="KAJ7692454.1"/>
    </source>
</evidence>
<keyword evidence="3" id="KW-1185">Reference proteome</keyword>
<organism evidence="2 3">
    <name type="scientific">Mycena rosella</name>
    <name type="common">Pink bonnet</name>
    <name type="synonym">Agaricus rosellus</name>
    <dbReference type="NCBI Taxonomy" id="1033263"/>
    <lineage>
        <taxon>Eukaryota</taxon>
        <taxon>Fungi</taxon>
        <taxon>Dikarya</taxon>
        <taxon>Basidiomycota</taxon>
        <taxon>Agaricomycotina</taxon>
        <taxon>Agaricomycetes</taxon>
        <taxon>Agaricomycetidae</taxon>
        <taxon>Agaricales</taxon>
        <taxon>Marasmiineae</taxon>
        <taxon>Mycenaceae</taxon>
        <taxon>Mycena</taxon>
    </lineage>
</organism>
<evidence type="ECO:0000256" key="1">
    <source>
        <dbReference type="SAM" id="MobiDB-lite"/>
    </source>
</evidence>
<comment type="caution">
    <text evidence="2">The sequence shown here is derived from an EMBL/GenBank/DDBJ whole genome shotgun (WGS) entry which is preliminary data.</text>
</comment>
<proteinExistence type="predicted"/>
<dbReference type="EMBL" id="JARKIE010000052">
    <property type="protein sequence ID" value="KAJ7692454.1"/>
    <property type="molecule type" value="Genomic_DNA"/>
</dbReference>
<accession>A0AAD7GJU8</accession>
<feature type="compositionally biased region" description="Low complexity" evidence="1">
    <location>
        <begin position="51"/>
        <end position="62"/>
    </location>
</feature>
<evidence type="ECO:0000313" key="3">
    <source>
        <dbReference type="Proteomes" id="UP001221757"/>
    </source>
</evidence>
<protein>
    <submittedName>
        <fullName evidence="2">Uncharacterized protein</fullName>
    </submittedName>
</protein>
<dbReference type="Proteomes" id="UP001221757">
    <property type="component" value="Unassembled WGS sequence"/>
</dbReference>
<dbReference type="AlphaFoldDB" id="A0AAD7GJU8"/>
<gene>
    <name evidence="2" type="ORF">B0H17DRAFT_541086</name>
</gene>